<keyword evidence="2" id="KW-1185">Reference proteome</keyword>
<organism evidence="2 3">
    <name type="scientific">Sipha flava</name>
    <name type="common">yellow sugarcane aphid</name>
    <dbReference type="NCBI Taxonomy" id="143950"/>
    <lineage>
        <taxon>Eukaryota</taxon>
        <taxon>Metazoa</taxon>
        <taxon>Ecdysozoa</taxon>
        <taxon>Arthropoda</taxon>
        <taxon>Hexapoda</taxon>
        <taxon>Insecta</taxon>
        <taxon>Pterygota</taxon>
        <taxon>Neoptera</taxon>
        <taxon>Paraneoptera</taxon>
        <taxon>Hemiptera</taxon>
        <taxon>Sternorrhyncha</taxon>
        <taxon>Aphidomorpha</taxon>
        <taxon>Aphidoidea</taxon>
        <taxon>Aphididae</taxon>
        <taxon>Sipha</taxon>
    </lineage>
</organism>
<dbReference type="RefSeq" id="XP_025419619.1">
    <property type="nucleotide sequence ID" value="XM_025563834.1"/>
</dbReference>
<name>A0A8B8G8R9_9HEMI</name>
<feature type="compositionally biased region" description="Low complexity" evidence="1">
    <location>
        <begin position="64"/>
        <end position="80"/>
    </location>
</feature>
<dbReference type="AlphaFoldDB" id="A0A8B8G8R9"/>
<dbReference type="GeneID" id="112689937"/>
<evidence type="ECO:0000313" key="2">
    <source>
        <dbReference type="Proteomes" id="UP000694846"/>
    </source>
</evidence>
<evidence type="ECO:0000313" key="3">
    <source>
        <dbReference type="RefSeq" id="XP_025419619.1"/>
    </source>
</evidence>
<proteinExistence type="predicted"/>
<feature type="region of interest" description="Disordered" evidence="1">
    <location>
        <begin position="47"/>
        <end position="80"/>
    </location>
</feature>
<dbReference type="OrthoDB" id="6582221at2759"/>
<accession>A0A8B8G8R9</accession>
<gene>
    <name evidence="3" type="primary">LOC112689937</name>
</gene>
<dbReference type="Proteomes" id="UP000694846">
    <property type="component" value="Unplaced"/>
</dbReference>
<sequence>MGINDKPNKSKLKPFVMRKVEEIRRREMEENSPEFFRNQMQRVIDNPTLEMYYSSESDSDESDSQSSESDSDYSTSSGSD</sequence>
<reference evidence="3" key="1">
    <citation type="submission" date="2025-08" db="UniProtKB">
        <authorList>
            <consortium name="RefSeq"/>
        </authorList>
    </citation>
    <scope>IDENTIFICATION</scope>
    <source>
        <tissue evidence="3">Whole body</tissue>
    </source>
</reference>
<evidence type="ECO:0000256" key="1">
    <source>
        <dbReference type="SAM" id="MobiDB-lite"/>
    </source>
</evidence>
<protein>
    <submittedName>
        <fullName evidence="3">Uncharacterized protein LOC112689937 isoform X2</fullName>
    </submittedName>
</protein>